<feature type="transmembrane region" description="Helical" evidence="7">
    <location>
        <begin position="87"/>
        <end position="111"/>
    </location>
</feature>
<keyword evidence="4 7" id="KW-0812">Transmembrane</keyword>
<proteinExistence type="inferred from homology"/>
<dbReference type="InterPro" id="IPR035906">
    <property type="entry name" value="MetI-like_sf"/>
</dbReference>
<dbReference type="SUPFAM" id="SSF161098">
    <property type="entry name" value="MetI-like"/>
    <property type="match status" value="1"/>
</dbReference>
<feature type="transmembrane region" description="Helical" evidence="7">
    <location>
        <begin position="167"/>
        <end position="190"/>
    </location>
</feature>
<dbReference type="PROSITE" id="PS50928">
    <property type="entry name" value="ABC_TM1"/>
    <property type="match status" value="1"/>
</dbReference>
<dbReference type="InterPro" id="IPR000515">
    <property type="entry name" value="MetI-like"/>
</dbReference>
<feature type="signal peptide" evidence="8">
    <location>
        <begin position="1"/>
        <end position="20"/>
    </location>
</feature>
<keyword evidence="3" id="KW-1003">Cell membrane</keyword>
<keyword evidence="6 7" id="KW-0472">Membrane</keyword>
<feature type="domain" description="ABC transmembrane type-1" evidence="9">
    <location>
        <begin position="55"/>
        <end position="246"/>
    </location>
</feature>
<feature type="chain" id="PRO_5045250838" evidence="8">
    <location>
        <begin position="21"/>
        <end position="261"/>
    </location>
</feature>
<comment type="caution">
    <text evidence="10">The sequence shown here is derived from an EMBL/GenBank/DDBJ whole genome shotgun (WGS) entry which is preliminary data.</text>
</comment>
<dbReference type="Gene3D" id="1.10.3720.10">
    <property type="entry name" value="MetI-like"/>
    <property type="match status" value="1"/>
</dbReference>
<feature type="transmembrane region" description="Helical" evidence="7">
    <location>
        <begin position="59"/>
        <end position="80"/>
    </location>
</feature>
<reference evidence="10 11" key="1">
    <citation type="submission" date="2023-05" db="EMBL/GenBank/DDBJ databases">
        <title>Actinoplanes sp. NEAU-A12 genome sequencing.</title>
        <authorList>
            <person name="Wang Z.-S."/>
        </authorList>
    </citation>
    <scope>NUCLEOTIDE SEQUENCE [LARGE SCALE GENOMIC DNA]</scope>
    <source>
        <strain evidence="10 11">NEAU-A12</strain>
    </source>
</reference>
<dbReference type="Proteomes" id="UP001241758">
    <property type="component" value="Unassembled WGS sequence"/>
</dbReference>
<sequence>MFVVLVFVPPLLLLVSGSLTEPGQPPPPTPRLVPDPLSVTGYQEAFPLGGLARATLNSAVVAVCAVPLSVLVASWAGFALARASRRVTAVIVAASLLALMAPATALLLPRFVVFRFLGLTDTLVPLIAPALLGASPLYVLIYYLAFRGLPADLYDTCRLSDLTPLQTWWRFALPVVRPVTAGLTALSFILTWSNFLDPLVYVYDRDLFTLPLALRSLAVLDPTNFPVFLAGAVVATVPPVLVFVLAQRWFLHSDDPTGRFR</sequence>
<keyword evidence="8" id="KW-0732">Signal</keyword>
<evidence type="ECO:0000259" key="9">
    <source>
        <dbReference type="PROSITE" id="PS50928"/>
    </source>
</evidence>
<evidence type="ECO:0000256" key="1">
    <source>
        <dbReference type="ARBA" id="ARBA00004651"/>
    </source>
</evidence>
<dbReference type="CDD" id="cd06261">
    <property type="entry name" value="TM_PBP2"/>
    <property type="match status" value="1"/>
</dbReference>
<dbReference type="PANTHER" id="PTHR43744:SF12">
    <property type="entry name" value="ABC TRANSPORTER PERMEASE PROTEIN MG189-RELATED"/>
    <property type="match status" value="1"/>
</dbReference>
<evidence type="ECO:0000256" key="2">
    <source>
        <dbReference type="ARBA" id="ARBA00022448"/>
    </source>
</evidence>
<keyword evidence="5 7" id="KW-1133">Transmembrane helix</keyword>
<comment type="subcellular location">
    <subcellularLocation>
        <location evidence="1 7">Cell membrane</location>
        <topology evidence="1 7">Multi-pass membrane protein</topology>
    </subcellularLocation>
</comment>
<name>A0ABT6WGB7_9ACTN</name>
<organism evidence="10 11">
    <name type="scientific">Actinoplanes sandaracinus</name>
    <dbReference type="NCBI Taxonomy" id="3045177"/>
    <lineage>
        <taxon>Bacteria</taxon>
        <taxon>Bacillati</taxon>
        <taxon>Actinomycetota</taxon>
        <taxon>Actinomycetes</taxon>
        <taxon>Micromonosporales</taxon>
        <taxon>Micromonosporaceae</taxon>
        <taxon>Actinoplanes</taxon>
    </lineage>
</organism>
<evidence type="ECO:0000256" key="5">
    <source>
        <dbReference type="ARBA" id="ARBA00022989"/>
    </source>
</evidence>
<evidence type="ECO:0000256" key="4">
    <source>
        <dbReference type="ARBA" id="ARBA00022692"/>
    </source>
</evidence>
<gene>
    <name evidence="10" type="ORF">QLQ12_09195</name>
</gene>
<evidence type="ECO:0000256" key="6">
    <source>
        <dbReference type="ARBA" id="ARBA00023136"/>
    </source>
</evidence>
<evidence type="ECO:0000256" key="3">
    <source>
        <dbReference type="ARBA" id="ARBA00022475"/>
    </source>
</evidence>
<dbReference type="PANTHER" id="PTHR43744">
    <property type="entry name" value="ABC TRANSPORTER PERMEASE PROTEIN MG189-RELATED-RELATED"/>
    <property type="match status" value="1"/>
</dbReference>
<evidence type="ECO:0000313" key="10">
    <source>
        <dbReference type="EMBL" id="MDI6098773.1"/>
    </source>
</evidence>
<keyword evidence="11" id="KW-1185">Reference proteome</keyword>
<keyword evidence="2 7" id="KW-0813">Transport</keyword>
<comment type="similarity">
    <text evidence="7">Belongs to the binding-protein-dependent transport system permease family.</text>
</comment>
<accession>A0ABT6WGB7</accession>
<feature type="transmembrane region" description="Helical" evidence="7">
    <location>
        <begin position="123"/>
        <end position="146"/>
    </location>
</feature>
<evidence type="ECO:0000256" key="7">
    <source>
        <dbReference type="RuleBase" id="RU363032"/>
    </source>
</evidence>
<evidence type="ECO:0000256" key="8">
    <source>
        <dbReference type="SAM" id="SignalP"/>
    </source>
</evidence>
<protein>
    <submittedName>
        <fullName evidence="10">Carbohydrate ABC transporter permease</fullName>
    </submittedName>
</protein>
<dbReference type="EMBL" id="JASCTH010000005">
    <property type="protein sequence ID" value="MDI6098773.1"/>
    <property type="molecule type" value="Genomic_DNA"/>
</dbReference>
<evidence type="ECO:0000313" key="11">
    <source>
        <dbReference type="Proteomes" id="UP001241758"/>
    </source>
</evidence>
<dbReference type="Pfam" id="PF00528">
    <property type="entry name" value="BPD_transp_1"/>
    <property type="match status" value="1"/>
</dbReference>
<feature type="transmembrane region" description="Helical" evidence="7">
    <location>
        <begin position="227"/>
        <end position="251"/>
    </location>
</feature>